<gene>
    <name evidence="6" type="ORF">FHS29_002282</name>
</gene>
<keyword evidence="2 6" id="KW-0436">Ligase</keyword>
<evidence type="ECO:0000256" key="4">
    <source>
        <dbReference type="RuleBase" id="RU000384"/>
    </source>
</evidence>
<evidence type="ECO:0000313" key="6">
    <source>
        <dbReference type="EMBL" id="MBB5955701.1"/>
    </source>
</evidence>
<reference evidence="6 7" key="1">
    <citation type="submission" date="2020-08" db="EMBL/GenBank/DDBJ databases">
        <title>Genomic Encyclopedia of Type Strains, Phase III (KMG-III): the genomes of soil and plant-associated and newly described type strains.</title>
        <authorList>
            <person name="Whitman W."/>
        </authorList>
    </citation>
    <scope>NUCLEOTIDE SEQUENCE [LARGE SCALE GENOMIC DNA]</scope>
    <source>
        <strain evidence="6 7">CECT 8640</strain>
    </source>
</reference>
<dbReference type="GO" id="GO:0006542">
    <property type="term" value="P:glutamine biosynthetic process"/>
    <property type="evidence" value="ECO:0007669"/>
    <property type="project" value="InterPro"/>
</dbReference>
<dbReference type="Pfam" id="PF00120">
    <property type="entry name" value="Gln-synt_C"/>
    <property type="match status" value="1"/>
</dbReference>
<proteinExistence type="inferred from homology"/>
<dbReference type="AlphaFoldDB" id="A0A841CEI7"/>
<evidence type="ECO:0000259" key="5">
    <source>
        <dbReference type="PROSITE" id="PS51987"/>
    </source>
</evidence>
<feature type="domain" description="GS catalytic" evidence="5">
    <location>
        <begin position="122"/>
        <end position="443"/>
    </location>
</feature>
<evidence type="ECO:0000313" key="7">
    <source>
        <dbReference type="Proteomes" id="UP000547510"/>
    </source>
</evidence>
<dbReference type="PROSITE" id="PS51987">
    <property type="entry name" value="GS_CATALYTIC"/>
    <property type="match status" value="1"/>
</dbReference>
<dbReference type="InterPro" id="IPR036651">
    <property type="entry name" value="Gln_synt_N_sf"/>
</dbReference>
<name>A0A841CEI7_9PSEU</name>
<dbReference type="Gene3D" id="3.10.20.70">
    <property type="entry name" value="Glutamine synthetase, N-terminal domain"/>
    <property type="match status" value="1"/>
</dbReference>
<dbReference type="SMART" id="SM01230">
    <property type="entry name" value="Gln-synt_C"/>
    <property type="match status" value="1"/>
</dbReference>
<dbReference type="EC" id="6.3.1.2" evidence="6"/>
<dbReference type="PANTHER" id="PTHR43785:SF12">
    <property type="entry name" value="TYPE-1 GLUTAMINE SYNTHETASE 2"/>
    <property type="match status" value="1"/>
</dbReference>
<organism evidence="6 7">
    <name type="scientific">Saccharothrix tamanrassetensis</name>
    <dbReference type="NCBI Taxonomy" id="1051531"/>
    <lineage>
        <taxon>Bacteria</taxon>
        <taxon>Bacillati</taxon>
        <taxon>Actinomycetota</taxon>
        <taxon>Actinomycetes</taxon>
        <taxon>Pseudonocardiales</taxon>
        <taxon>Pseudonocardiaceae</taxon>
        <taxon>Saccharothrix</taxon>
    </lineage>
</organism>
<keyword evidence="7" id="KW-1185">Reference proteome</keyword>
<evidence type="ECO:0000256" key="3">
    <source>
        <dbReference type="PROSITE-ProRule" id="PRU01331"/>
    </source>
</evidence>
<dbReference type="InterPro" id="IPR014746">
    <property type="entry name" value="Gln_synth/guanido_kin_cat_dom"/>
</dbReference>
<evidence type="ECO:0000256" key="2">
    <source>
        <dbReference type="ARBA" id="ARBA00022598"/>
    </source>
</evidence>
<evidence type="ECO:0000256" key="1">
    <source>
        <dbReference type="ARBA" id="ARBA00009897"/>
    </source>
</evidence>
<dbReference type="Gene3D" id="3.30.590.10">
    <property type="entry name" value="Glutamine synthetase/guanido kinase, catalytic domain"/>
    <property type="match status" value="1"/>
</dbReference>
<sequence>MDTAERDHRHARATDLLDGLADRDVVAVAITWVDHSGITRVKSVPLRRLPDAAANGVGVSPVFDAFLLDDTIVAGRHAGGPVGDLRLHPDLDRITVLAGQPGWAWTPADRHDRRGEPHPQDERALARTMTDRLAVHGFEVKAGFEVEWAVGHGGTADFRPATTGPAYGHARQVELSDYCVDLVAALAEQDVDVLQFHPEYAPGQFEVSTAPEDPVHAADTAVLVRETIRAITIRHGMRASFSPKVVAEGVGNGGHLHVSLWRDHRNLFAAQDRPHALGPDAESFAAGILRHLPALCAIGSPSVASYLRLVPSHWAGAFAAWGVENRETALRLVEGRDLEIKSYDLSANPYLVIAATLAAGLAGIVDDARLPEPAEVDPVHLADARRLPTSLTEAVRAFEDDEVLAEAFGAEFAATIADVRRGEIDRFADASPEEVARVTRWRH</sequence>
<dbReference type="RefSeq" id="WP_184690518.1">
    <property type="nucleotide sequence ID" value="NZ_JACHJN010000003.1"/>
</dbReference>
<dbReference type="Proteomes" id="UP000547510">
    <property type="component" value="Unassembled WGS sequence"/>
</dbReference>
<dbReference type="SUPFAM" id="SSF54368">
    <property type="entry name" value="Glutamine synthetase, N-terminal domain"/>
    <property type="match status" value="1"/>
</dbReference>
<dbReference type="PANTHER" id="PTHR43785">
    <property type="entry name" value="GAMMA-GLUTAMYLPUTRESCINE SYNTHETASE"/>
    <property type="match status" value="1"/>
</dbReference>
<dbReference type="InterPro" id="IPR008146">
    <property type="entry name" value="Gln_synth_cat_dom"/>
</dbReference>
<dbReference type="EMBL" id="JACHJN010000003">
    <property type="protein sequence ID" value="MBB5955701.1"/>
    <property type="molecule type" value="Genomic_DNA"/>
</dbReference>
<dbReference type="GO" id="GO:0004356">
    <property type="term" value="F:glutamine synthetase activity"/>
    <property type="evidence" value="ECO:0007669"/>
    <property type="project" value="UniProtKB-EC"/>
</dbReference>
<comment type="caution">
    <text evidence="6">The sequence shown here is derived from an EMBL/GenBank/DDBJ whole genome shotgun (WGS) entry which is preliminary data.</text>
</comment>
<comment type="similarity">
    <text evidence="1 3 4">Belongs to the glutamine synthetase family.</text>
</comment>
<dbReference type="SUPFAM" id="SSF55931">
    <property type="entry name" value="Glutamine synthetase/guanido kinase"/>
    <property type="match status" value="1"/>
</dbReference>
<protein>
    <submittedName>
        <fullName evidence="6">Glutamine synthetase</fullName>
        <ecNumber evidence="6">6.3.1.2</ecNumber>
    </submittedName>
</protein>
<accession>A0A841CEI7</accession>